<evidence type="ECO:0000313" key="1">
    <source>
        <dbReference type="EMBL" id="VGO23312.1"/>
    </source>
</evidence>
<keyword evidence="2" id="KW-1185">Reference proteome</keyword>
<name>A0A6C2USK0_9BACT</name>
<dbReference type="Proteomes" id="UP000346198">
    <property type="component" value="Unassembled WGS sequence"/>
</dbReference>
<proteinExistence type="predicted"/>
<accession>A0A6C2USK0</accession>
<dbReference type="AlphaFoldDB" id="A0A6C2USK0"/>
<protein>
    <submittedName>
        <fullName evidence="1">Uncharacterized protein</fullName>
    </submittedName>
</protein>
<gene>
    <name evidence="1" type="ORF">SCARR_05419</name>
</gene>
<reference evidence="1 2" key="1">
    <citation type="submission" date="2019-04" db="EMBL/GenBank/DDBJ databases">
        <authorList>
            <person name="Van Vliet M D."/>
        </authorList>
    </citation>
    <scope>NUCLEOTIDE SEQUENCE [LARGE SCALE GENOMIC DNA]</scope>
    <source>
        <strain evidence="1 2">F21</strain>
    </source>
</reference>
<sequence>MLILSIGVTSMMVAMTRCLAVVRTARNREVARGLIRRVDIEHPIESVDMAELSESGDFEDVDGYVWMRDILMVDEEERPGLFFVTTRIQWSERGRDAFEEITTYKYAPDAESISKEF</sequence>
<dbReference type="EMBL" id="CAAHFH010000003">
    <property type="protein sequence ID" value="VGO23312.1"/>
    <property type="molecule type" value="Genomic_DNA"/>
</dbReference>
<organism evidence="1 2">
    <name type="scientific">Pontiella sulfatireligans</name>
    <dbReference type="NCBI Taxonomy" id="2750658"/>
    <lineage>
        <taxon>Bacteria</taxon>
        <taxon>Pseudomonadati</taxon>
        <taxon>Kiritimatiellota</taxon>
        <taxon>Kiritimatiellia</taxon>
        <taxon>Kiritimatiellales</taxon>
        <taxon>Pontiellaceae</taxon>
        <taxon>Pontiella</taxon>
    </lineage>
</organism>
<evidence type="ECO:0000313" key="2">
    <source>
        <dbReference type="Proteomes" id="UP000346198"/>
    </source>
</evidence>